<keyword evidence="2" id="KW-0732">Signal</keyword>
<dbReference type="CDD" id="cd13403">
    <property type="entry name" value="MLTF-like"/>
    <property type="match status" value="1"/>
</dbReference>
<dbReference type="PANTHER" id="PTHR35936">
    <property type="entry name" value="MEMBRANE-BOUND LYTIC MUREIN TRANSGLYCOSYLASE F"/>
    <property type="match status" value="1"/>
</dbReference>
<dbReference type="SUPFAM" id="SSF53955">
    <property type="entry name" value="Lysozyme-like"/>
    <property type="match status" value="1"/>
</dbReference>
<evidence type="ECO:0000256" key="2">
    <source>
        <dbReference type="ARBA" id="ARBA00022729"/>
    </source>
</evidence>
<proteinExistence type="predicted"/>
<reference evidence="5 6" key="1">
    <citation type="submission" date="2019-07" db="EMBL/GenBank/DDBJ databases">
        <title>Thalassofilum flectens gen. nov., sp. nov., a novel moderate thermophilic anaerobe from a shallow sea hot spring in Kunashir Island (Russia), representing a new family in the order Bacteroidales, and proposal of Thalassofilacea fam. nov.</title>
        <authorList>
            <person name="Kochetkova T.V."/>
            <person name="Podosokorskaya O.A."/>
            <person name="Novikov A."/>
            <person name="Elcheninov A.G."/>
            <person name="Toshchakov S.V."/>
            <person name="Kublanov I.V."/>
        </authorList>
    </citation>
    <scope>NUCLEOTIDE SEQUENCE [LARGE SCALE GENOMIC DNA]</scope>
    <source>
        <strain evidence="5 6">38-H</strain>
    </source>
</reference>
<dbReference type="Proteomes" id="UP000500961">
    <property type="component" value="Chromosome"/>
</dbReference>
<dbReference type="SUPFAM" id="SSF53850">
    <property type="entry name" value="Periplasmic binding protein-like II"/>
    <property type="match status" value="1"/>
</dbReference>
<dbReference type="AlphaFoldDB" id="A0A7D3XJQ2"/>
<dbReference type="EMBL" id="CP041345">
    <property type="protein sequence ID" value="QKG79130.1"/>
    <property type="molecule type" value="Genomic_DNA"/>
</dbReference>
<dbReference type="SMART" id="SM00062">
    <property type="entry name" value="PBPb"/>
    <property type="match status" value="1"/>
</dbReference>
<dbReference type="InterPro" id="IPR001638">
    <property type="entry name" value="Solute-binding_3/MltF_N"/>
</dbReference>
<evidence type="ECO:0000313" key="5">
    <source>
        <dbReference type="EMBL" id="QKG79130.1"/>
    </source>
</evidence>
<dbReference type="RefSeq" id="WP_173072647.1">
    <property type="nucleotide sequence ID" value="NZ_CP041345.1"/>
</dbReference>
<dbReference type="Pfam" id="PF00497">
    <property type="entry name" value="SBP_bac_3"/>
    <property type="match status" value="1"/>
</dbReference>
<dbReference type="InterPro" id="IPR023346">
    <property type="entry name" value="Lysozyme-like_dom_sf"/>
</dbReference>
<dbReference type="GO" id="GO:0009279">
    <property type="term" value="C:cell outer membrane"/>
    <property type="evidence" value="ECO:0007669"/>
    <property type="project" value="UniProtKB-SubCell"/>
</dbReference>
<evidence type="ECO:0000313" key="6">
    <source>
        <dbReference type="Proteomes" id="UP000500961"/>
    </source>
</evidence>
<comment type="subcellular location">
    <subcellularLocation>
        <location evidence="1">Cell outer membrane</location>
        <topology evidence="1">Peripheral membrane protein</topology>
    </subcellularLocation>
</comment>
<evidence type="ECO:0000259" key="4">
    <source>
        <dbReference type="SMART" id="SM00062"/>
    </source>
</evidence>
<accession>A0A7D3XJQ2</accession>
<organism evidence="5 6">
    <name type="scientific">Tenuifilum thalassicum</name>
    <dbReference type="NCBI Taxonomy" id="2590900"/>
    <lineage>
        <taxon>Bacteria</taxon>
        <taxon>Pseudomonadati</taxon>
        <taxon>Bacteroidota</taxon>
        <taxon>Bacteroidia</taxon>
        <taxon>Bacteroidales</taxon>
        <taxon>Tenuifilaceae</taxon>
        <taxon>Tenuifilum</taxon>
    </lineage>
</organism>
<dbReference type="CDD" id="cd01009">
    <property type="entry name" value="PBP2_YfhD_N"/>
    <property type="match status" value="1"/>
</dbReference>
<dbReference type="KEGG" id="ttz:FHG85_02245"/>
<evidence type="ECO:0000256" key="3">
    <source>
        <dbReference type="ARBA" id="ARBA00023237"/>
    </source>
</evidence>
<dbReference type="Pfam" id="PF01464">
    <property type="entry name" value="SLT"/>
    <property type="match status" value="1"/>
</dbReference>
<keyword evidence="6" id="KW-1185">Reference proteome</keyword>
<feature type="domain" description="Solute-binding protein family 3/N-terminal" evidence="4">
    <location>
        <begin position="49"/>
        <end position="274"/>
    </location>
</feature>
<evidence type="ECO:0000256" key="1">
    <source>
        <dbReference type="ARBA" id="ARBA00004339"/>
    </source>
</evidence>
<dbReference type="PANTHER" id="PTHR35936:SF19">
    <property type="entry name" value="AMINO-ACID-BINDING PROTEIN YXEM-RELATED"/>
    <property type="match status" value="1"/>
</dbReference>
<keyword evidence="3" id="KW-0472">Membrane</keyword>
<protein>
    <submittedName>
        <fullName evidence="5">Transporter substrate-binding domain-containing protein</fullName>
    </submittedName>
</protein>
<name>A0A7D3XJQ2_9BACT</name>
<dbReference type="Gene3D" id="3.40.190.10">
    <property type="entry name" value="Periplasmic binding protein-like II"/>
    <property type="match status" value="2"/>
</dbReference>
<dbReference type="PROSITE" id="PS51257">
    <property type="entry name" value="PROKAR_LIPOPROTEIN"/>
    <property type="match status" value="1"/>
</dbReference>
<sequence>MVRFFNVLFRGLIFLAFLLLFSCLTNERSNNDSVEFQRDLADILVDGKIVAVTDYDAISYFIYKGKPMGYQYDMLRDLATYLGVKLEIITESDIDKSFELLKSGKVDIIASSLAITAPRKSEVDFTLPHGQTSQVLVQRFDENGVKVKQPLDLAGKIVYVQKSSSGAQRLKNLKDEIGRDITIVELPNYDADKLIELVSTGEIDYVVCDQSVAQVKENFYKNINIDVQIGFPQEIAWAVRKTSPELRGKINTWLEGYLKTAHYKRIERRYFSENRFNKRASSDYFYIYTGKISPWDEYFKKYSKEINFDWRLLASLVYQESRFNHNAQSKVGAKGLMQFMPATAKFFGISHNEKPEEQIKAGVKYIKWLDEKWAKYGVPKEERIKFVLASYNAGIGHVIDARNLAQKYGKNPNVWENNVEYFIRHKYDFAHDPVVKYGSLKGTETYLYVKEIMDRYEHYKNIIGE</sequence>
<gene>
    <name evidence="5" type="ORF">FHG85_02245</name>
</gene>
<dbReference type="Gene3D" id="1.10.530.10">
    <property type="match status" value="1"/>
</dbReference>
<keyword evidence="3" id="KW-0998">Cell outer membrane</keyword>
<dbReference type="InterPro" id="IPR008258">
    <property type="entry name" value="Transglycosylase_SLT_dom_1"/>
</dbReference>